<keyword evidence="2" id="KW-1185">Reference proteome</keyword>
<evidence type="ECO:0000313" key="2">
    <source>
        <dbReference type="Proteomes" id="UP001196413"/>
    </source>
</evidence>
<accession>A0AAD5REE3</accession>
<reference evidence="1" key="1">
    <citation type="submission" date="2021-06" db="EMBL/GenBank/DDBJ databases">
        <title>Parelaphostrongylus tenuis whole genome reference sequence.</title>
        <authorList>
            <person name="Garwood T.J."/>
            <person name="Larsen P.A."/>
            <person name="Fountain-Jones N.M."/>
            <person name="Garbe J.R."/>
            <person name="Macchietto M.G."/>
            <person name="Kania S.A."/>
            <person name="Gerhold R.W."/>
            <person name="Richards J.E."/>
            <person name="Wolf T.M."/>
        </authorList>
    </citation>
    <scope>NUCLEOTIDE SEQUENCE</scope>
    <source>
        <strain evidence="1">MNPRO001-30</strain>
        <tissue evidence="1">Meninges</tissue>
    </source>
</reference>
<dbReference type="SUPFAM" id="SSF55550">
    <property type="entry name" value="SH2 domain"/>
    <property type="match status" value="1"/>
</dbReference>
<sequence>MFAGLGEVCAAGIGFRAAINQSHWRNSHVEHYPIRKRFMTGSTYYYVESGEIRPIYHLSLNHLVRYYQIYAQRHPSNQDYVDPFPWWEEPFRPNLSP</sequence>
<dbReference type="EMBL" id="JAHQIW010007486">
    <property type="protein sequence ID" value="KAJ1374769.1"/>
    <property type="molecule type" value="Genomic_DNA"/>
</dbReference>
<organism evidence="1 2">
    <name type="scientific">Parelaphostrongylus tenuis</name>
    <name type="common">Meningeal worm</name>
    <dbReference type="NCBI Taxonomy" id="148309"/>
    <lineage>
        <taxon>Eukaryota</taxon>
        <taxon>Metazoa</taxon>
        <taxon>Ecdysozoa</taxon>
        <taxon>Nematoda</taxon>
        <taxon>Chromadorea</taxon>
        <taxon>Rhabditida</taxon>
        <taxon>Rhabditina</taxon>
        <taxon>Rhabditomorpha</taxon>
        <taxon>Strongyloidea</taxon>
        <taxon>Metastrongylidae</taxon>
        <taxon>Parelaphostrongylus</taxon>
    </lineage>
</organism>
<proteinExistence type="predicted"/>
<dbReference type="Proteomes" id="UP001196413">
    <property type="component" value="Unassembled WGS sequence"/>
</dbReference>
<protein>
    <submittedName>
        <fullName evidence="1">Uncharacterized protein</fullName>
    </submittedName>
</protein>
<dbReference type="InterPro" id="IPR036860">
    <property type="entry name" value="SH2_dom_sf"/>
</dbReference>
<name>A0AAD5REE3_PARTN</name>
<gene>
    <name evidence="1" type="ORF">KIN20_037532</name>
</gene>
<comment type="caution">
    <text evidence="1">The sequence shown here is derived from an EMBL/GenBank/DDBJ whole genome shotgun (WGS) entry which is preliminary data.</text>
</comment>
<dbReference type="AlphaFoldDB" id="A0AAD5REE3"/>
<evidence type="ECO:0000313" key="1">
    <source>
        <dbReference type="EMBL" id="KAJ1374769.1"/>
    </source>
</evidence>